<name>A0A2I0VH65_9ASPA</name>
<dbReference type="PANTHER" id="PTHR45914">
    <property type="entry name" value="TRANSCRIPTION FACTOR HEC3-RELATED"/>
    <property type="match status" value="1"/>
</dbReference>
<accession>A0A2I0VH65</accession>
<evidence type="ECO:0000313" key="9">
    <source>
        <dbReference type="Proteomes" id="UP000233837"/>
    </source>
</evidence>
<dbReference type="Pfam" id="PF00010">
    <property type="entry name" value="HLH"/>
    <property type="match status" value="1"/>
</dbReference>
<comment type="similarity">
    <text evidence="2">Belongs to the bHLH protein family.</text>
</comment>
<dbReference type="InterPro" id="IPR011598">
    <property type="entry name" value="bHLH_dom"/>
</dbReference>
<dbReference type="InterPro" id="IPR045843">
    <property type="entry name" value="IND-like"/>
</dbReference>
<dbReference type="GO" id="GO:0003700">
    <property type="term" value="F:DNA-binding transcription factor activity"/>
    <property type="evidence" value="ECO:0007669"/>
    <property type="project" value="InterPro"/>
</dbReference>
<keyword evidence="9" id="KW-1185">Reference proteome</keyword>
<dbReference type="InterPro" id="IPR036638">
    <property type="entry name" value="HLH_DNA-bd_sf"/>
</dbReference>
<evidence type="ECO:0000256" key="6">
    <source>
        <dbReference type="SAM" id="MobiDB-lite"/>
    </source>
</evidence>
<dbReference type="SMART" id="SM00353">
    <property type="entry name" value="HLH"/>
    <property type="match status" value="1"/>
</dbReference>
<dbReference type="Proteomes" id="UP000233837">
    <property type="component" value="Unassembled WGS sequence"/>
</dbReference>
<dbReference type="GO" id="GO:0046983">
    <property type="term" value="F:protein dimerization activity"/>
    <property type="evidence" value="ECO:0007669"/>
    <property type="project" value="InterPro"/>
</dbReference>
<evidence type="ECO:0000256" key="2">
    <source>
        <dbReference type="ARBA" id="ARBA00005510"/>
    </source>
</evidence>
<feature type="region of interest" description="Disordered" evidence="6">
    <location>
        <begin position="156"/>
        <end position="182"/>
    </location>
</feature>
<dbReference type="Gene3D" id="4.10.280.10">
    <property type="entry name" value="Helix-loop-helix DNA-binding domain"/>
    <property type="match status" value="1"/>
</dbReference>
<evidence type="ECO:0000256" key="5">
    <source>
        <dbReference type="ARBA" id="ARBA00023242"/>
    </source>
</evidence>
<dbReference type="EMBL" id="KZ503598">
    <property type="protein sequence ID" value="PKU62733.1"/>
    <property type="molecule type" value="Genomic_DNA"/>
</dbReference>
<evidence type="ECO:0000259" key="7">
    <source>
        <dbReference type="PROSITE" id="PS50888"/>
    </source>
</evidence>
<dbReference type="GO" id="GO:0005634">
    <property type="term" value="C:nucleus"/>
    <property type="evidence" value="ECO:0007669"/>
    <property type="project" value="UniProtKB-SubCell"/>
</dbReference>
<sequence length="305" mass="34113">MESSYRTRILVSPSLSTPITFTDGASLNDADCGGFVPFPSLLQDQTGTASAIGFSGSDHLSFHPFMMIEQVDPASRTLIPAATSFKIDSSTGFFQLPNLLSLEPLQDPFMERFVSNATRCQSVEHISLIQSSTPHKRTRMCSQYWRCTPSLVPVPNRQLVDPGKNVRQTPSARSTERSRQRRQLISERTRILEKLMPWERRLDTGTMLEEACKYVKFLEAQVTALETMPAASRVFPSSNPPGNAFGLERLTRQQLLQVMVSSAKVQDMLYKKGFCVVSAEQVAMLRQAMERRLQPLLLLGHLGGE</sequence>
<gene>
    <name evidence="8" type="primary">BHLH117</name>
    <name evidence="8" type="ORF">MA16_Dca026923</name>
</gene>
<keyword evidence="4" id="KW-0804">Transcription</keyword>
<protein>
    <submittedName>
        <fullName evidence="8">Transcription factor bHLH117</fullName>
    </submittedName>
</protein>
<keyword evidence="3" id="KW-0805">Transcription regulation</keyword>
<dbReference type="AlphaFoldDB" id="A0A2I0VH65"/>
<dbReference type="PANTHER" id="PTHR45914:SF24">
    <property type="entry name" value="BHLH DOMAIN-CONTAINING PROTEIN"/>
    <property type="match status" value="1"/>
</dbReference>
<feature type="domain" description="BHLH" evidence="7">
    <location>
        <begin position="169"/>
        <end position="218"/>
    </location>
</feature>
<dbReference type="STRING" id="906689.A0A2I0VH65"/>
<dbReference type="InterPro" id="IPR045239">
    <property type="entry name" value="bHLH95_bHLH"/>
</dbReference>
<dbReference type="SUPFAM" id="SSF47459">
    <property type="entry name" value="HLH, helix-loop-helix DNA-binding domain"/>
    <property type="match status" value="1"/>
</dbReference>
<organism evidence="8 9">
    <name type="scientific">Dendrobium catenatum</name>
    <dbReference type="NCBI Taxonomy" id="906689"/>
    <lineage>
        <taxon>Eukaryota</taxon>
        <taxon>Viridiplantae</taxon>
        <taxon>Streptophyta</taxon>
        <taxon>Embryophyta</taxon>
        <taxon>Tracheophyta</taxon>
        <taxon>Spermatophyta</taxon>
        <taxon>Magnoliopsida</taxon>
        <taxon>Liliopsida</taxon>
        <taxon>Asparagales</taxon>
        <taxon>Orchidaceae</taxon>
        <taxon>Epidendroideae</taxon>
        <taxon>Malaxideae</taxon>
        <taxon>Dendrobiinae</taxon>
        <taxon>Dendrobium</taxon>
    </lineage>
</organism>
<keyword evidence="5" id="KW-0539">Nucleus</keyword>
<comment type="subcellular location">
    <subcellularLocation>
        <location evidence="1">Nucleus</location>
    </subcellularLocation>
</comment>
<evidence type="ECO:0000256" key="3">
    <source>
        <dbReference type="ARBA" id="ARBA00023015"/>
    </source>
</evidence>
<evidence type="ECO:0000256" key="1">
    <source>
        <dbReference type="ARBA" id="ARBA00004123"/>
    </source>
</evidence>
<dbReference type="PROSITE" id="PS50888">
    <property type="entry name" value="BHLH"/>
    <property type="match status" value="1"/>
</dbReference>
<reference evidence="8 9" key="2">
    <citation type="journal article" date="2017" name="Nature">
        <title>The Apostasia genome and the evolution of orchids.</title>
        <authorList>
            <person name="Zhang G.Q."/>
            <person name="Liu K.W."/>
            <person name="Li Z."/>
            <person name="Lohaus R."/>
            <person name="Hsiao Y.Y."/>
            <person name="Niu S.C."/>
            <person name="Wang J.Y."/>
            <person name="Lin Y.C."/>
            <person name="Xu Q."/>
            <person name="Chen L.J."/>
            <person name="Yoshida K."/>
            <person name="Fujiwara S."/>
            <person name="Wang Z.W."/>
            <person name="Zhang Y.Q."/>
            <person name="Mitsuda N."/>
            <person name="Wang M."/>
            <person name="Liu G.H."/>
            <person name="Pecoraro L."/>
            <person name="Huang H.X."/>
            <person name="Xiao X.J."/>
            <person name="Lin M."/>
            <person name="Wu X.Y."/>
            <person name="Wu W.L."/>
            <person name="Chen Y.Y."/>
            <person name="Chang S.B."/>
            <person name="Sakamoto S."/>
            <person name="Ohme-Takagi M."/>
            <person name="Yagi M."/>
            <person name="Zeng S.J."/>
            <person name="Shen C.Y."/>
            <person name="Yeh C.M."/>
            <person name="Luo Y.B."/>
            <person name="Tsai W.C."/>
            <person name="Van de Peer Y."/>
            <person name="Liu Z.J."/>
        </authorList>
    </citation>
    <scope>NUCLEOTIDE SEQUENCE [LARGE SCALE GENOMIC DNA]</scope>
    <source>
        <tissue evidence="8">The whole plant</tissue>
    </source>
</reference>
<dbReference type="CDD" id="cd11393">
    <property type="entry name" value="bHLH_AtbHLH_like"/>
    <property type="match status" value="1"/>
</dbReference>
<reference evidence="8 9" key="1">
    <citation type="journal article" date="2016" name="Sci. Rep.">
        <title>The Dendrobium catenatum Lindl. genome sequence provides insights into polysaccharide synthase, floral development and adaptive evolution.</title>
        <authorList>
            <person name="Zhang G.Q."/>
            <person name="Xu Q."/>
            <person name="Bian C."/>
            <person name="Tsai W.C."/>
            <person name="Yeh C.M."/>
            <person name="Liu K.W."/>
            <person name="Yoshida K."/>
            <person name="Zhang L.S."/>
            <person name="Chang S.B."/>
            <person name="Chen F."/>
            <person name="Shi Y."/>
            <person name="Su Y.Y."/>
            <person name="Zhang Y.Q."/>
            <person name="Chen L.J."/>
            <person name="Yin Y."/>
            <person name="Lin M."/>
            <person name="Huang H."/>
            <person name="Deng H."/>
            <person name="Wang Z.W."/>
            <person name="Zhu S.L."/>
            <person name="Zhao X."/>
            <person name="Deng C."/>
            <person name="Niu S.C."/>
            <person name="Huang J."/>
            <person name="Wang M."/>
            <person name="Liu G.H."/>
            <person name="Yang H.J."/>
            <person name="Xiao X.J."/>
            <person name="Hsiao Y.Y."/>
            <person name="Wu W.L."/>
            <person name="Chen Y.Y."/>
            <person name="Mitsuda N."/>
            <person name="Ohme-Takagi M."/>
            <person name="Luo Y.B."/>
            <person name="Van de Peer Y."/>
            <person name="Liu Z.J."/>
        </authorList>
    </citation>
    <scope>NUCLEOTIDE SEQUENCE [LARGE SCALE GENOMIC DNA]</scope>
    <source>
        <tissue evidence="8">The whole plant</tissue>
    </source>
</reference>
<dbReference type="OrthoDB" id="1610519at2759"/>
<proteinExistence type="inferred from homology"/>
<evidence type="ECO:0000313" key="8">
    <source>
        <dbReference type="EMBL" id="PKU62733.1"/>
    </source>
</evidence>
<evidence type="ECO:0000256" key="4">
    <source>
        <dbReference type="ARBA" id="ARBA00023163"/>
    </source>
</evidence>